<evidence type="ECO:0000259" key="10">
    <source>
        <dbReference type="PROSITE" id="PS51371"/>
    </source>
</evidence>
<evidence type="ECO:0000256" key="4">
    <source>
        <dbReference type="ARBA" id="ARBA00022989"/>
    </source>
</evidence>
<dbReference type="RefSeq" id="WP_008236251.1">
    <property type="nucleotide sequence ID" value="NZ_AJJU01000002.1"/>
</dbReference>
<dbReference type="OrthoDB" id="9798188at2"/>
<accession>I0WJ69</accession>
<evidence type="ECO:0000256" key="8">
    <source>
        <dbReference type="PROSITE-ProRule" id="PRU01193"/>
    </source>
</evidence>
<dbReference type="EMBL" id="AJJU01000002">
    <property type="protein sequence ID" value="EID76435.1"/>
    <property type="molecule type" value="Genomic_DNA"/>
</dbReference>
<dbReference type="eggNOG" id="COG1253">
    <property type="taxonomic scope" value="Bacteria"/>
</dbReference>
<dbReference type="STRING" id="946077.W5A_00390"/>
<organism evidence="12 13">
    <name type="scientific">Imtechella halotolerans K1</name>
    <dbReference type="NCBI Taxonomy" id="946077"/>
    <lineage>
        <taxon>Bacteria</taxon>
        <taxon>Pseudomonadati</taxon>
        <taxon>Bacteroidota</taxon>
        <taxon>Flavobacteriia</taxon>
        <taxon>Flavobacteriales</taxon>
        <taxon>Flavobacteriaceae</taxon>
        <taxon>Imtechella</taxon>
    </lineage>
</organism>
<feature type="domain" description="CBS" evidence="10">
    <location>
        <begin position="203"/>
        <end position="264"/>
    </location>
</feature>
<dbReference type="InterPro" id="IPR046342">
    <property type="entry name" value="CBS_dom_sf"/>
</dbReference>
<dbReference type="Proteomes" id="UP000005938">
    <property type="component" value="Unassembled WGS sequence"/>
</dbReference>
<evidence type="ECO:0000313" key="12">
    <source>
        <dbReference type="EMBL" id="EID76435.1"/>
    </source>
</evidence>
<evidence type="ECO:0000256" key="2">
    <source>
        <dbReference type="ARBA" id="ARBA00022692"/>
    </source>
</evidence>
<keyword evidence="3" id="KW-0677">Repeat</keyword>
<comment type="caution">
    <text evidence="12">The sequence shown here is derived from an EMBL/GenBank/DDBJ whole genome shotgun (WGS) entry which is preliminary data.</text>
</comment>
<keyword evidence="13" id="KW-1185">Reference proteome</keyword>
<feature type="domain" description="CNNM transmembrane" evidence="11">
    <location>
        <begin position="1"/>
        <end position="184"/>
    </location>
</feature>
<dbReference type="PROSITE" id="PS51846">
    <property type="entry name" value="CNNM"/>
    <property type="match status" value="1"/>
</dbReference>
<dbReference type="GO" id="GO:0005886">
    <property type="term" value="C:plasma membrane"/>
    <property type="evidence" value="ECO:0007669"/>
    <property type="project" value="TreeGrafter"/>
</dbReference>
<protein>
    <recommendedName>
        <fullName evidence="14">Hemolysin</fullName>
    </recommendedName>
</protein>
<feature type="transmembrane region" description="Helical" evidence="9">
    <location>
        <begin position="121"/>
        <end position="145"/>
    </location>
</feature>
<evidence type="ECO:0000256" key="7">
    <source>
        <dbReference type="PROSITE-ProRule" id="PRU00703"/>
    </source>
</evidence>
<sequence length="356" mass="39683">MATLLAFLFLSVLFSFICSVLEAVLLSVTPTFINLEKKNNKKYAAKLEALKNDIDMPLIAILTFNTLAHTVGAIGVGASAEQAFGNGSHIVALVSSITTILILVVSEIIPKTIGATYWKQLAGISTTFLQIIIFPLKWTGIIWLLRLITRLVGGKNAHGSLFSREEFGTMTDIAHEEGVFEESESKIIKNLLRFNEVEAKHIMTPRTVMKIASEEETIGNFFEHNRNLTFSRIPVYKDEEDNITGLVLKDDVLEAMINGRGNDPLSTIKRAILVTRRSIPIPELFEMLISEKNHLALVVDEYGSINGIVTMEDIIETLLGIEILDEKDSVADLQVLARNNWEKRATRMGILRDDNE</sequence>
<dbReference type="SUPFAM" id="SSF54631">
    <property type="entry name" value="CBS-domain pair"/>
    <property type="match status" value="1"/>
</dbReference>
<dbReference type="AlphaFoldDB" id="I0WJ69"/>
<dbReference type="Pfam" id="PF01595">
    <property type="entry name" value="CNNM"/>
    <property type="match status" value="1"/>
</dbReference>
<dbReference type="CDD" id="cd04590">
    <property type="entry name" value="CBS_pair_CorC_HlyC_assoc"/>
    <property type="match status" value="1"/>
</dbReference>
<comment type="subcellular location">
    <subcellularLocation>
        <location evidence="1">Membrane</location>
        <topology evidence="1">Multi-pass membrane protein</topology>
    </subcellularLocation>
</comment>
<evidence type="ECO:0000256" key="1">
    <source>
        <dbReference type="ARBA" id="ARBA00004141"/>
    </source>
</evidence>
<evidence type="ECO:0000313" key="13">
    <source>
        <dbReference type="Proteomes" id="UP000005938"/>
    </source>
</evidence>
<keyword evidence="4 8" id="KW-1133">Transmembrane helix</keyword>
<keyword evidence="6 8" id="KW-0472">Membrane</keyword>
<evidence type="ECO:0000256" key="9">
    <source>
        <dbReference type="SAM" id="Phobius"/>
    </source>
</evidence>
<evidence type="ECO:0000259" key="11">
    <source>
        <dbReference type="PROSITE" id="PS51846"/>
    </source>
</evidence>
<evidence type="ECO:0000256" key="3">
    <source>
        <dbReference type="ARBA" id="ARBA00022737"/>
    </source>
</evidence>
<dbReference type="PANTHER" id="PTHR22777:SF4">
    <property type="entry name" value="UPF0053 PROTEIN SLL1254"/>
    <property type="match status" value="1"/>
</dbReference>
<proteinExistence type="predicted"/>
<reference evidence="12 13" key="1">
    <citation type="journal article" date="2012" name="J. Bacteriol.">
        <title>Genome Sequence of the Halotolerant Bacterium Imtechella halotolerans K1T.</title>
        <authorList>
            <person name="Kumar S."/>
            <person name="Vikram S."/>
            <person name="Subramanian S."/>
            <person name="Raghava G.P."/>
            <person name="Pinnaka A.K."/>
        </authorList>
    </citation>
    <scope>NUCLEOTIDE SEQUENCE [LARGE SCALE GENOMIC DNA]</scope>
    <source>
        <strain evidence="12 13">K1</strain>
    </source>
</reference>
<gene>
    <name evidence="12" type="ORF">W5A_00390</name>
</gene>
<feature type="transmembrane region" description="Helical" evidence="9">
    <location>
        <begin position="56"/>
        <end position="78"/>
    </location>
</feature>
<dbReference type="InterPro" id="IPR000644">
    <property type="entry name" value="CBS_dom"/>
</dbReference>
<name>I0WJ69_9FLAO</name>
<keyword evidence="2 8" id="KW-0812">Transmembrane</keyword>
<dbReference type="InterPro" id="IPR002550">
    <property type="entry name" value="CNNM"/>
</dbReference>
<feature type="domain" description="CBS" evidence="10">
    <location>
        <begin position="268"/>
        <end position="326"/>
    </location>
</feature>
<keyword evidence="5 7" id="KW-0129">CBS domain</keyword>
<evidence type="ECO:0000256" key="5">
    <source>
        <dbReference type="ARBA" id="ARBA00023122"/>
    </source>
</evidence>
<dbReference type="Pfam" id="PF00571">
    <property type="entry name" value="CBS"/>
    <property type="match status" value="2"/>
</dbReference>
<dbReference type="PANTHER" id="PTHR22777">
    <property type="entry name" value="HEMOLYSIN-RELATED"/>
    <property type="match status" value="1"/>
</dbReference>
<dbReference type="Gene3D" id="3.10.580.10">
    <property type="entry name" value="CBS-domain"/>
    <property type="match status" value="1"/>
</dbReference>
<dbReference type="PROSITE" id="PS51371">
    <property type="entry name" value="CBS"/>
    <property type="match status" value="2"/>
</dbReference>
<feature type="transmembrane region" description="Helical" evidence="9">
    <location>
        <begin position="90"/>
        <end position="109"/>
    </location>
</feature>
<dbReference type="PATRIC" id="fig|946077.3.peg.82"/>
<evidence type="ECO:0000256" key="6">
    <source>
        <dbReference type="ARBA" id="ARBA00023136"/>
    </source>
</evidence>
<evidence type="ECO:0008006" key="14">
    <source>
        <dbReference type="Google" id="ProtNLM"/>
    </source>
</evidence>
<dbReference type="InterPro" id="IPR044751">
    <property type="entry name" value="Ion_transp-like_CBS"/>
</dbReference>